<organism evidence="1">
    <name type="scientific">marine sediment metagenome</name>
    <dbReference type="NCBI Taxonomy" id="412755"/>
    <lineage>
        <taxon>unclassified sequences</taxon>
        <taxon>metagenomes</taxon>
        <taxon>ecological metagenomes</taxon>
    </lineage>
</organism>
<accession>A0A0F9JQS8</accession>
<reference evidence="1" key="1">
    <citation type="journal article" date="2015" name="Nature">
        <title>Complex archaea that bridge the gap between prokaryotes and eukaryotes.</title>
        <authorList>
            <person name="Spang A."/>
            <person name="Saw J.H."/>
            <person name="Jorgensen S.L."/>
            <person name="Zaremba-Niedzwiedzka K."/>
            <person name="Martijn J."/>
            <person name="Lind A.E."/>
            <person name="van Eijk R."/>
            <person name="Schleper C."/>
            <person name="Guy L."/>
            <person name="Ettema T.J."/>
        </authorList>
    </citation>
    <scope>NUCLEOTIDE SEQUENCE</scope>
</reference>
<dbReference type="EMBL" id="LAZR01009537">
    <property type="protein sequence ID" value="KKM72028.1"/>
    <property type="molecule type" value="Genomic_DNA"/>
</dbReference>
<gene>
    <name evidence="1" type="ORF">LCGC14_1424630</name>
</gene>
<name>A0A0F9JQS8_9ZZZZ</name>
<sequence>MSINLEGFVRRKTKLKLGGKEWIFNELSLADFARLRAKMAKERKVNLAERRKQLIEEAKGIGDIDPLKLLEHLDKPVTDEEMDAEMESIEGVGYMAYLSLKYAYPEVTEEDALKMLSIDKIEVVVGAMMGGLSGDKKKPKAKAKPV</sequence>
<evidence type="ECO:0000313" key="1">
    <source>
        <dbReference type="EMBL" id="KKM72028.1"/>
    </source>
</evidence>
<proteinExistence type="predicted"/>
<dbReference type="AlphaFoldDB" id="A0A0F9JQS8"/>
<comment type="caution">
    <text evidence="1">The sequence shown here is derived from an EMBL/GenBank/DDBJ whole genome shotgun (WGS) entry which is preliminary data.</text>
</comment>
<protein>
    <submittedName>
        <fullName evidence="1">Uncharacterized protein</fullName>
    </submittedName>
</protein>